<evidence type="ECO:0000313" key="2">
    <source>
        <dbReference type="EMBL" id="RDL19147.1"/>
    </source>
</evidence>
<dbReference type="AlphaFoldDB" id="A0A370SHD9"/>
<dbReference type="SUPFAM" id="SSF63411">
    <property type="entry name" value="LuxS/MPP-like metallohydrolase"/>
    <property type="match status" value="2"/>
</dbReference>
<dbReference type="InterPro" id="IPR011249">
    <property type="entry name" value="Metalloenz_LuxS/M16"/>
</dbReference>
<proteinExistence type="predicted"/>
<dbReference type="RefSeq" id="WP_181818489.1">
    <property type="nucleotide sequence ID" value="NZ_QRAV01000008.1"/>
</dbReference>
<name>A0A370SHD9_PSEJE</name>
<reference evidence="2 3" key="1">
    <citation type="submission" date="2018-07" db="EMBL/GenBank/DDBJ databases">
        <title>Genome sequencing of rice bacterial endophytes.</title>
        <authorList>
            <person name="Venturi V."/>
        </authorList>
    </citation>
    <scope>NUCLEOTIDE SEQUENCE [LARGE SCALE GENOMIC DNA]</scope>
    <source>
        <strain evidence="2 3">E2333</strain>
    </source>
</reference>
<dbReference type="Pfam" id="PF05193">
    <property type="entry name" value="Peptidase_M16_C"/>
    <property type="match status" value="1"/>
</dbReference>
<dbReference type="InterPro" id="IPR007863">
    <property type="entry name" value="Peptidase_M16_C"/>
</dbReference>
<sequence>MNTNTLEYTPNPLHEFTLDNGLKVVVREDHRTPQVALTLTFASRGDERPEEFGTGNVLLRALRYLKNDYEAFITESGGTRFRYGDSPGSGQLTDSLLVPVEHLESALKLQSKLMTTDLPDESLQNALNITRDRNKKESFFLSPIWYSPEIECLVYAGSRHYRSHQAVSANLERLSPDRIRNLRRSRHCPDNAQLAITGDIGIEEARRLVERHFADIPRGEPSFRSAVQVPAAPGYRRITQYLDTQHPEYSMMIFIFNTPLVYELEVLGSLLEGVTLPRLAALQEKRGGVVPRFIGDNQGNTILGLAFYIHGDPQEAEENFWKFLDEVKRSPFSPEEIDSAVNKACSLPQVWNSSLEHQAEALSYLYGSGQPLQLLDDKVGLLRSITPEDVHVAANAYLTRENVTVVCALPIGTKPK</sequence>
<protein>
    <submittedName>
        <fullName evidence="2">Putative Zn-dependent peptidase</fullName>
    </submittedName>
</protein>
<gene>
    <name evidence="2" type="ORF">DEU51_10851</name>
</gene>
<accession>A0A370SHD9</accession>
<organism evidence="2 3">
    <name type="scientific">Pseudomonas jessenii</name>
    <dbReference type="NCBI Taxonomy" id="77298"/>
    <lineage>
        <taxon>Bacteria</taxon>
        <taxon>Pseudomonadati</taxon>
        <taxon>Pseudomonadota</taxon>
        <taxon>Gammaproteobacteria</taxon>
        <taxon>Pseudomonadales</taxon>
        <taxon>Pseudomonadaceae</taxon>
        <taxon>Pseudomonas</taxon>
    </lineage>
</organism>
<dbReference type="EMBL" id="QRAV01000008">
    <property type="protein sequence ID" value="RDL19147.1"/>
    <property type="molecule type" value="Genomic_DNA"/>
</dbReference>
<evidence type="ECO:0000259" key="1">
    <source>
        <dbReference type="Pfam" id="PF05193"/>
    </source>
</evidence>
<dbReference type="Gene3D" id="3.30.830.10">
    <property type="entry name" value="Metalloenzyme, LuxS/M16 peptidase-like"/>
    <property type="match status" value="2"/>
</dbReference>
<dbReference type="Proteomes" id="UP000255365">
    <property type="component" value="Unassembled WGS sequence"/>
</dbReference>
<feature type="domain" description="Peptidase M16 C-terminal" evidence="1">
    <location>
        <begin position="174"/>
        <end position="342"/>
    </location>
</feature>
<comment type="caution">
    <text evidence="2">The sequence shown here is derived from an EMBL/GenBank/DDBJ whole genome shotgun (WGS) entry which is preliminary data.</text>
</comment>
<dbReference type="GO" id="GO:0046872">
    <property type="term" value="F:metal ion binding"/>
    <property type="evidence" value="ECO:0007669"/>
    <property type="project" value="InterPro"/>
</dbReference>
<evidence type="ECO:0000313" key="3">
    <source>
        <dbReference type="Proteomes" id="UP000255365"/>
    </source>
</evidence>